<dbReference type="PANTHER" id="PTHR47447">
    <property type="entry name" value="OS03G0856100 PROTEIN"/>
    <property type="match status" value="1"/>
</dbReference>
<dbReference type="EMBL" id="JANBOJ010000398">
    <property type="protein sequence ID" value="KAJ1719449.1"/>
    <property type="molecule type" value="Genomic_DNA"/>
</dbReference>
<protein>
    <recommendedName>
        <fullName evidence="7">Pentacotripeptide-repeat region of PRORP domain-containing protein</fullName>
    </recommendedName>
</protein>
<comment type="caution">
    <text evidence="5">The sequence shown here is derived from an EMBL/GenBank/DDBJ whole genome shotgun (WGS) entry which is preliminary data.</text>
</comment>
<dbReference type="PANTHER" id="PTHR47447:SF24">
    <property type="entry name" value="PENTATRICOPEPTIDE REPEAT-CONTAINING PROTEIN"/>
    <property type="match status" value="1"/>
</dbReference>
<comment type="function">
    <text evidence="3">Regulates mitochondrial small subunit maturation by controlling 15S rRNA 5'-end processing. Localizes to the 5' precursor of the 15S rRNA in a position that is subsequently occupied by mS47 in the mature yeast mtSSU. Uses structure and sequence-specific RNA recognition, binding to a single-stranded region of the precursor and specifically recognizing bases -6 to -1. The exchange of Ccm1 for mS47 is coupled to the irreversible removal of precursor rRNA that is accompanied by conformational changes of the mitoribosomal proteins uS5m and mS26. These conformational changes signal completion of 5'-end rRNA processing through protection of the mature 5'-end of the 15S rRNA and stabilization of mS47. The removal of the 5' precursor together with the dissociation of Ccm1 may be catalyzed by the 5'-3' exoribonuclease Pet127. Involved in the specific removal of group I introns in mitochondrial encoded transcripts.</text>
</comment>
<evidence type="ECO:0000256" key="3">
    <source>
        <dbReference type="ARBA" id="ARBA00044493"/>
    </source>
</evidence>
<evidence type="ECO:0000313" key="5">
    <source>
        <dbReference type="EMBL" id="KAJ1719449.1"/>
    </source>
</evidence>
<evidence type="ECO:0000256" key="4">
    <source>
        <dbReference type="ARBA" id="ARBA00044511"/>
    </source>
</evidence>
<name>A0A9W7XVV6_9FUNG</name>
<organism evidence="5 6">
    <name type="scientific">Coemansia erecta</name>
    <dbReference type="NCBI Taxonomy" id="147472"/>
    <lineage>
        <taxon>Eukaryota</taxon>
        <taxon>Fungi</taxon>
        <taxon>Fungi incertae sedis</taxon>
        <taxon>Zoopagomycota</taxon>
        <taxon>Kickxellomycotina</taxon>
        <taxon>Kickxellomycetes</taxon>
        <taxon>Kickxellales</taxon>
        <taxon>Kickxellaceae</taxon>
        <taxon>Coemansia</taxon>
    </lineage>
</organism>
<dbReference type="Proteomes" id="UP001149813">
    <property type="component" value="Unassembled WGS sequence"/>
</dbReference>
<feature type="non-terminal residue" evidence="5">
    <location>
        <position position="359"/>
    </location>
</feature>
<evidence type="ECO:0000256" key="2">
    <source>
        <dbReference type="ARBA" id="ARBA00022737"/>
    </source>
</evidence>
<comment type="similarity">
    <text evidence="1">Belongs to the CCM1 family.</text>
</comment>
<proteinExistence type="inferred from homology"/>
<dbReference type="NCBIfam" id="TIGR00756">
    <property type="entry name" value="PPR"/>
    <property type="match status" value="1"/>
</dbReference>
<dbReference type="OrthoDB" id="185373at2759"/>
<evidence type="ECO:0000256" key="1">
    <source>
        <dbReference type="ARBA" id="ARBA00006192"/>
    </source>
</evidence>
<dbReference type="Gene3D" id="1.25.40.10">
    <property type="entry name" value="Tetratricopeptide repeat domain"/>
    <property type="match status" value="2"/>
</dbReference>
<evidence type="ECO:0008006" key="7">
    <source>
        <dbReference type="Google" id="ProtNLM"/>
    </source>
</evidence>
<keyword evidence="2" id="KW-0677">Repeat</keyword>
<accession>A0A9W7XVV6</accession>
<keyword evidence="6" id="KW-1185">Reference proteome</keyword>
<dbReference type="InterPro" id="IPR002885">
    <property type="entry name" value="PPR_rpt"/>
</dbReference>
<comment type="subunit">
    <text evidence="4">Binds to mitochondrial small subunit 15S rRNA.</text>
</comment>
<reference evidence="5" key="1">
    <citation type="submission" date="2022-07" db="EMBL/GenBank/DDBJ databases">
        <title>Phylogenomic reconstructions and comparative analyses of Kickxellomycotina fungi.</title>
        <authorList>
            <person name="Reynolds N.K."/>
            <person name="Stajich J.E."/>
            <person name="Barry K."/>
            <person name="Grigoriev I.V."/>
            <person name="Crous P."/>
            <person name="Smith M.E."/>
        </authorList>
    </citation>
    <scope>NUCLEOTIDE SEQUENCE</scope>
    <source>
        <strain evidence="5">NBRC 32514</strain>
    </source>
</reference>
<evidence type="ECO:0000313" key="6">
    <source>
        <dbReference type="Proteomes" id="UP001149813"/>
    </source>
</evidence>
<sequence length="359" mass="39747">MRLTAVLNAPHRMTNAQLLARLDTSARRHDIHGAWHWYQVLLRRRTHEESNHPSISTDSRIVPRRQQHSTLEYPLDDTMLSTLSHKYLRHYSASDLSTLRRMISAALANLQRSGGTLSAARLVQLLDVCAANGDSEGGALADALWQQAALSGVARDAACYNAYANAKMRSGQLAEAAEVVREMDDGRAGVRGTSYTKMLAIRLHGYSGDLAEARRVFESVRMGLEGPQRPVADYMGDSADLGTAGLNVETYDAMLDVLGMNGMLDEMFRLFAELAGHPSAGSLEQLVSLVSSDGAKRGRRGLRPHLSTFYVLLRWHAKYWDVAGCIRWIEAMSAFGLRPEARILNMVVTQENAVRELQL</sequence>
<dbReference type="InterPro" id="IPR011990">
    <property type="entry name" value="TPR-like_helical_dom_sf"/>
</dbReference>
<gene>
    <name evidence="5" type="ORF">LPJ53_005800</name>
</gene>
<dbReference type="Pfam" id="PF01535">
    <property type="entry name" value="PPR"/>
    <property type="match status" value="1"/>
</dbReference>
<dbReference type="AlphaFoldDB" id="A0A9W7XVV6"/>